<gene>
    <name evidence="1" type="ORF">F7Q93_15420</name>
</gene>
<reference evidence="1" key="1">
    <citation type="submission" date="2019-09" db="EMBL/GenBank/DDBJ databases">
        <title>Draft genome sequences of 48 bacterial type strains from the CCUG.</title>
        <authorList>
            <person name="Tunovic T."/>
            <person name="Pineiro-Iglesias B."/>
            <person name="Unosson C."/>
            <person name="Inganas E."/>
            <person name="Ohlen M."/>
            <person name="Cardew S."/>
            <person name="Jensie-Markopoulos S."/>
            <person name="Salva-Serra F."/>
            <person name="Jaen-Luchoro D."/>
            <person name="Karlsson R."/>
            <person name="Svensson-Stadler L."/>
            <person name="Chun J."/>
            <person name="Moore E."/>
        </authorList>
    </citation>
    <scope>NUCLEOTIDE SEQUENCE</scope>
    <source>
        <strain evidence="1">CCUG 50899</strain>
    </source>
</reference>
<protein>
    <submittedName>
        <fullName evidence="1">Uncharacterized protein</fullName>
    </submittedName>
</protein>
<organism evidence="1">
    <name type="scientific">Brucella pituitosa</name>
    <dbReference type="NCBI Taxonomy" id="571256"/>
    <lineage>
        <taxon>Bacteria</taxon>
        <taxon>Pseudomonadati</taxon>
        <taxon>Pseudomonadota</taxon>
        <taxon>Alphaproteobacteria</taxon>
        <taxon>Hyphomicrobiales</taxon>
        <taxon>Brucellaceae</taxon>
        <taxon>Brucella/Ochrobactrum group</taxon>
        <taxon>Brucella</taxon>
    </lineage>
</organism>
<name>A0A643EYR9_9HYPH</name>
<dbReference type="AlphaFoldDB" id="A0A643EYR9"/>
<proteinExistence type="predicted"/>
<accession>A0A643EYR9</accession>
<dbReference type="RefSeq" id="WP_128094038.1">
    <property type="nucleotide sequence ID" value="NZ_JBHEEN010000006.1"/>
</dbReference>
<sequence>MRELSIDARVIAQSVFGFGEKSTLRVGGTRSENVLTDRSLTAINELIEHGFVQSRPFNDYGRIEYQGTAKLSQIPKLSFAEMETHGQFSLTRPTGGSNV</sequence>
<dbReference type="EMBL" id="VZPE01000006">
    <property type="protein sequence ID" value="KAB0570622.1"/>
    <property type="molecule type" value="Genomic_DNA"/>
</dbReference>
<comment type="caution">
    <text evidence="1">The sequence shown here is derived from an EMBL/GenBank/DDBJ whole genome shotgun (WGS) entry which is preliminary data.</text>
</comment>
<evidence type="ECO:0000313" key="1">
    <source>
        <dbReference type="EMBL" id="KAB0570622.1"/>
    </source>
</evidence>